<dbReference type="Proteomes" id="UP000318878">
    <property type="component" value="Unassembled WGS sequence"/>
</dbReference>
<dbReference type="SMART" id="SM00857">
    <property type="entry name" value="Resolvase"/>
    <property type="match status" value="1"/>
</dbReference>
<dbReference type="PANTHER" id="PTHR30461:SF2">
    <property type="entry name" value="SERINE RECOMBINASE PINE-RELATED"/>
    <property type="match status" value="1"/>
</dbReference>
<proteinExistence type="predicted"/>
<dbReference type="PROSITE" id="PS00397">
    <property type="entry name" value="RECOMBINASES_1"/>
    <property type="match status" value="1"/>
</dbReference>
<dbReference type="CDD" id="cd00338">
    <property type="entry name" value="Ser_Recombinase"/>
    <property type="match status" value="1"/>
</dbReference>
<sequence>MTTKTKDNTSTPTATIKLTAFIYIRVSTPSQEVDEQVRMIHQYAADHGIEIIAQYGDYQKRHKSDQRRSFQAMLNDIETLKPNMILVQRLDRFGTADSDELGYFITVLKRDGVRLITVIDGKDRSKGDMETAILNAVAACQSRQEQIDKAERVLFGKRRRAVLGEYVGSKYLVYGFDVVCIGKDGQEKWRMVEDSWDCRIKYTLNDAGEYVEVERYGNEIEKDPNGIMPDNEVRHRPSKDSSDRLFYSPSIRQERVDTLRRICEWFDVGWKTYQIAKQLNAEGIKPVHSDHWYSAFIDGLLANTVLVGRPAWNRTSQSTFRHLESGLIVETEEDTKGAYRQHDREEWFQPDDEVFEPFIDPELFDRIQTKLEDRKQATPKRSPRSEQLWLGGLWWDEESGLKLAGNSQGKHFKVKHPDHTDKKLTFKEAEWFIGQYLDAIGQRIDTLGKAVESKKLLEKLATEEWLKELRFEYIVLEIESYFESQLNEGMNRVGDVEVIVDYDDERNLIITTDGDYLELYCQMVKEDMEQNQSAVQDKMDERKRLTLELMAMKDKDQFIIDTYNDRIAQLSREIEAATSAPDFMAWWSEVHAEVNLLREKQAQVKESIEKGSYIQKAEAIRSLIDRITCHWETVPTTDGRYKSGQKTICRAVTIESNATAKDMDGQPIETMTIETPSGKNLSKWSSLEVATASKIEESPIPAPLFPTVLFRDSSEASVFHSSGVAKSPRF</sequence>
<dbReference type="InterPro" id="IPR006119">
    <property type="entry name" value="Resolv_N"/>
</dbReference>
<dbReference type="InterPro" id="IPR050639">
    <property type="entry name" value="SSR_resolvase"/>
</dbReference>
<dbReference type="Gene3D" id="3.40.50.1390">
    <property type="entry name" value="Resolvase, N-terminal catalytic domain"/>
    <property type="match status" value="1"/>
</dbReference>
<evidence type="ECO:0000256" key="6">
    <source>
        <dbReference type="SAM" id="Coils"/>
    </source>
</evidence>
<dbReference type="Pfam" id="PF07508">
    <property type="entry name" value="Recombinase"/>
    <property type="match status" value="1"/>
</dbReference>
<evidence type="ECO:0000256" key="5">
    <source>
        <dbReference type="PROSITE-ProRule" id="PRU10137"/>
    </source>
</evidence>
<keyword evidence="2" id="KW-0238">DNA-binding</keyword>
<evidence type="ECO:0000256" key="3">
    <source>
        <dbReference type="ARBA" id="ARBA00023172"/>
    </source>
</evidence>
<evidence type="ECO:0000259" key="7">
    <source>
        <dbReference type="PROSITE" id="PS51736"/>
    </source>
</evidence>
<dbReference type="InterPro" id="IPR006118">
    <property type="entry name" value="Recombinase_CS"/>
</dbReference>
<keyword evidence="9" id="KW-1185">Reference proteome</keyword>
<protein>
    <recommendedName>
        <fullName evidence="7">Resolvase/invertase-type recombinase catalytic domain-containing protein</fullName>
    </recommendedName>
</protein>
<reference evidence="8 9" key="1">
    <citation type="submission" date="2019-02" db="EMBL/GenBank/DDBJ databases">
        <title>Deep-cultivation of Planctomycetes and their phenomic and genomic characterization uncovers novel biology.</title>
        <authorList>
            <person name="Wiegand S."/>
            <person name="Jogler M."/>
            <person name="Boedeker C."/>
            <person name="Pinto D."/>
            <person name="Vollmers J."/>
            <person name="Rivas-Marin E."/>
            <person name="Kohn T."/>
            <person name="Peeters S.H."/>
            <person name="Heuer A."/>
            <person name="Rast P."/>
            <person name="Oberbeckmann S."/>
            <person name="Bunk B."/>
            <person name="Jeske O."/>
            <person name="Meyerdierks A."/>
            <person name="Storesund J.E."/>
            <person name="Kallscheuer N."/>
            <person name="Luecker S."/>
            <person name="Lage O.M."/>
            <person name="Pohl T."/>
            <person name="Merkel B.J."/>
            <person name="Hornburger P."/>
            <person name="Mueller R.-W."/>
            <person name="Bruemmer F."/>
            <person name="Labrenz M."/>
            <person name="Spormann A.M."/>
            <person name="Op Den Camp H."/>
            <person name="Overmann J."/>
            <person name="Amann R."/>
            <person name="Jetten M.S.M."/>
            <person name="Mascher T."/>
            <person name="Medema M.H."/>
            <person name="Devos D.P."/>
            <person name="Kaster A.-K."/>
            <person name="Ovreas L."/>
            <person name="Rohde M."/>
            <person name="Galperin M.Y."/>
            <person name="Jogler C."/>
        </authorList>
    </citation>
    <scope>NUCLEOTIDE SEQUENCE [LARGE SCALE GENOMIC DNA]</scope>
    <source>
        <strain evidence="8 9">Enr8</strain>
    </source>
</reference>
<feature type="active site" description="O-(5'-phospho-DNA)-serine intermediate" evidence="4 5">
    <location>
        <position position="27"/>
    </location>
</feature>
<dbReference type="PROSITE" id="PS51736">
    <property type="entry name" value="RECOMBINASES_3"/>
    <property type="match status" value="1"/>
</dbReference>
<keyword evidence="6" id="KW-0175">Coiled coil</keyword>
<evidence type="ECO:0000256" key="1">
    <source>
        <dbReference type="ARBA" id="ARBA00022908"/>
    </source>
</evidence>
<dbReference type="GO" id="GO:0015074">
    <property type="term" value="P:DNA integration"/>
    <property type="evidence" value="ECO:0007669"/>
    <property type="project" value="UniProtKB-KW"/>
</dbReference>
<evidence type="ECO:0000256" key="4">
    <source>
        <dbReference type="PIRSR" id="PIRSR606118-50"/>
    </source>
</evidence>
<dbReference type="InterPro" id="IPR036162">
    <property type="entry name" value="Resolvase-like_N_sf"/>
</dbReference>
<dbReference type="EMBL" id="SJPF01000002">
    <property type="protein sequence ID" value="TWT34334.1"/>
    <property type="molecule type" value="Genomic_DNA"/>
</dbReference>
<dbReference type="GO" id="GO:0000150">
    <property type="term" value="F:DNA strand exchange activity"/>
    <property type="evidence" value="ECO:0007669"/>
    <property type="project" value="InterPro"/>
</dbReference>
<comment type="caution">
    <text evidence="8">The sequence shown here is derived from an EMBL/GenBank/DDBJ whole genome shotgun (WGS) entry which is preliminary data.</text>
</comment>
<accession>A0A5C5V6X2</accession>
<dbReference type="InterPro" id="IPR011109">
    <property type="entry name" value="DNA_bind_recombinase_dom"/>
</dbReference>
<keyword evidence="3" id="KW-0233">DNA recombination</keyword>
<name>A0A5C5V6X2_9BACT</name>
<dbReference type="SUPFAM" id="SSF53041">
    <property type="entry name" value="Resolvase-like"/>
    <property type="match status" value="1"/>
</dbReference>
<dbReference type="InterPro" id="IPR038109">
    <property type="entry name" value="DNA_bind_recomb_sf"/>
</dbReference>
<dbReference type="Gene3D" id="3.90.1750.20">
    <property type="entry name" value="Putative Large Serine Recombinase, Chain B, Domain 2"/>
    <property type="match status" value="1"/>
</dbReference>
<dbReference type="PANTHER" id="PTHR30461">
    <property type="entry name" value="DNA-INVERTASE FROM LAMBDOID PROPHAGE"/>
    <property type="match status" value="1"/>
</dbReference>
<dbReference type="GO" id="GO:0003677">
    <property type="term" value="F:DNA binding"/>
    <property type="evidence" value="ECO:0007669"/>
    <property type="project" value="UniProtKB-KW"/>
</dbReference>
<dbReference type="RefSeq" id="WP_146430494.1">
    <property type="nucleotide sequence ID" value="NZ_SJPF01000002.1"/>
</dbReference>
<feature type="coiled-coil region" evidence="6">
    <location>
        <begin position="535"/>
        <end position="580"/>
    </location>
</feature>
<dbReference type="AlphaFoldDB" id="A0A5C5V6X2"/>
<feature type="domain" description="Resolvase/invertase-type recombinase catalytic" evidence="7">
    <location>
        <begin position="19"/>
        <end position="164"/>
    </location>
</feature>
<dbReference type="OrthoDB" id="278150at2"/>
<keyword evidence="1" id="KW-0229">DNA integration</keyword>
<evidence type="ECO:0000256" key="2">
    <source>
        <dbReference type="ARBA" id="ARBA00023125"/>
    </source>
</evidence>
<organism evidence="8 9">
    <name type="scientific">Blastopirellula retiformator</name>
    <dbReference type="NCBI Taxonomy" id="2527970"/>
    <lineage>
        <taxon>Bacteria</taxon>
        <taxon>Pseudomonadati</taxon>
        <taxon>Planctomycetota</taxon>
        <taxon>Planctomycetia</taxon>
        <taxon>Pirellulales</taxon>
        <taxon>Pirellulaceae</taxon>
        <taxon>Blastopirellula</taxon>
    </lineage>
</organism>
<evidence type="ECO:0000313" key="9">
    <source>
        <dbReference type="Proteomes" id="UP000318878"/>
    </source>
</evidence>
<evidence type="ECO:0000313" key="8">
    <source>
        <dbReference type="EMBL" id="TWT34334.1"/>
    </source>
</evidence>
<dbReference type="Pfam" id="PF00239">
    <property type="entry name" value="Resolvase"/>
    <property type="match status" value="1"/>
</dbReference>
<gene>
    <name evidence="8" type="ORF">Enr8_17280</name>
</gene>